<feature type="compositionally biased region" description="Polar residues" evidence="1">
    <location>
        <begin position="738"/>
        <end position="759"/>
    </location>
</feature>
<feature type="compositionally biased region" description="Basic and acidic residues" evidence="1">
    <location>
        <begin position="877"/>
        <end position="892"/>
    </location>
</feature>
<dbReference type="SUPFAM" id="SSF50729">
    <property type="entry name" value="PH domain-like"/>
    <property type="match status" value="1"/>
</dbReference>
<dbReference type="Pfam" id="PF00638">
    <property type="entry name" value="Ran_BP1"/>
    <property type="match status" value="1"/>
</dbReference>
<feature type="compositionally biased region" description="Low complexity" evidence="1">
    <location>
        <begin position="784"/>
        <end position="793"/>
    </location>
</feature>
<dbReference type="EMBL" id="CDMC01000002">
    <property type="protein sequence ID" value="CEN59302.1"/>
    <property type="molecule type" value="Genomic_DNA"/>
</dbReference>
<feature type="compositionally biased region" description="Low complexity" evidence="1">
    <location>
        <begin position="515"/>
        <end position="559"/>
    </location>
</feature>
<dbReference type="InterPro" id="IPR011993">
    <property type="entry name" value="PH-like_dom_sf"/>
</dbReference>
<feature type="compositionally biased region" description="Low complexity" evidence="1">
    <location>
        <begin position="704"/>
        <end position="714"/>
    </location>
</feature>
<feature type="compositionally biased region" description="Low complexity" evidence="1">
    <location>
        <begin position="403"/>
        <end position="438"/>
    </location>
</feature>
<feature type="domain" description="RanBD1" evidence="2">
    <location>
        <begin position="1282"/>
        <end position="1369"/>
    </location>
</feature>
<dbReference type="Proteomes" id="UP000054771">
    <property type="component" value="Unassembled WGS sequence"/>
</dbReference>
<feature type="compositionally biased region" description="Low complexity" evidence="1">
    <location>
        <begin position="108"/>
        <end position="138"/>
    </location>
</feature>
<feature type="compositionally biased region" description="Low complexity" evidence="1">
    <location>
        <begin position="1098"/>
        <end position="1109"/>
    </location>
</feature>
<feature type="compositionally biased region" description="Acidic residues" evidence="1">
    <location>
        <begin position="1276"/>
        <end position="1285"/>
    </location>
</feature>
<feature type="compositionally biased region" description="Polar residues" evidence="1">
    <location>
        <begin position="1021"/>
        <end position="1038"/>
    </location>
</feature>
<dbReference type="InterPro" id="IPR053074">
    <property type="entry name" value="NPC_Nucleoporin"/>
</dbReference>
<keyword evidence="4" id="KW-1185">Reference proteome</keyword>
<feature type="compositionally biased region" description="Polar residues" evidence="1">
    <location>
        <begin position="486"/>
        <end position="496"/>
    </location>
</feature>
<proteinExistence type="predicted"/>
<feature type="compositionally biased region" description="Low complexity" evidence="1">
    <location>
        <begin position="328"/>
        <end position="363"/>
    </location>
</feature>
<feature type="compositionally biased region" description="Polar residues" evidence="1">
    <location>
        <begin position="70"/>
        <end position="98"/>
    </location>
</feature>
<feature type="compositionally biased region" description="Acidic residues" evidence="1">
    <location>
        <begin position="995"/>
        <end position="1005"/>
    </location>
</feature>
<feature type="compositionally biased region" description="Polar residues" evidence="1">
    <location>
        <begin position="961"/>
        <end position="986"/>
    </location>
</feature>
<feature type="compositionally biased region" description="Polar residues" evidence="1">
    <location>
        <begin position="144"/>
        <end position="160"/>
    </location>
</feature>
<feature type="compositionally biased region" description="Polar residues" evidence="1">
    <location>
        <begin position="1110"/>
        <end position="1129"/>
    </location>
</feature>
<evidence type="ECO:0000313" key="3">
    <source>
        <dbReference type="EMBL" id="CEN59302.1"/>
    </source>
</evidence>
<gene>
    <name evidence="3" type="ORF">ASPCAL01754</name>
</gene>
<feature type="compositionally biased region" description="Acidic residues" evidence="1">
    <location>
        <begin position="893"/>
        <end position="903"/>
    </location>
</feature>
<evidence type="ECO:0000259" key="2">
    <source>
        <dbReference type="PROSITE" id="PS50196"/>
    </source>
</evidence>
<feature type="compositionally biased region" description="Basic and acidic residues" evidence="1">
    <location>
        <begin position="904"/>
        <end position="917"/>
    </location>
</feature>
<feature type="compositionally biased region" description="Polar residues" evidence="1">
    <location>
        <begin position="168"/>
        <end position="182"/>
    </location>
</feature>
<protein>
    <recommendedName>
        <fullName evidence="2">RanBD1 domain-containing protein</fullName>
    </recommendedName>
</protein>
<sequence>MSKRTAQGPQGGKDSNLLDFNMQSTPEEKPQRATAAQMANRRIKDIRRRPRAGSPSGSPSASFGGPFSSLDPNTVSTPAASQPPTNGFSFGQSQSFPPTSAPTKPPAQNGGSQFAFGSGSGSTAFNFSGSFGGSTSTPPSNPFASMNTGATQQPASNSFTGFKGNMFNIPSTGSQSPAQQPLPSGGLFGATSQPSGTSGGIFGNTATSGPSSQSGTITPPNGTIFGQPNTAAPASNIFGQSGAEKPNPFAQTTAFGNDSMQTSPDAKTAAQKPFSSGNSGFGISTNFGGSGAGTLFGGTASAPSQTPSKPLFGAKPAEQPAPASGSLFSAAATQPSFSASTTAPSSIAPAPAGAASPSLFSASTPKPAATPQNPFQSSSVFGTPASSPSQKASEEKPKEGNATQSTPSQPSISFSSSSTGPSLFSKSSSQASTQPSTLFQAPATGSLFAPKPTSSTEQEKPQAGATNPFSSLFVPKPATAEKPTTEQKPLPSSSLFAPQPAPVGETKANEPPKSVTPASPFSSSTPAKPSSSAPQSSPFSLSTTQTTSSPAFTPATTSQVPFNMNGVKPTTSISSGQAPSPPSQTLDKLKPAKMPSGLGAKTEEDIEMANRVRVLNESFRREIAKTDLSKEGFDALVIHYLRVRETIGAPLQGVAGMKRKTIDDDSATTNSQPSKKTKPFGTVDPASPIGSSTPSKTATPSQISTASESATTTGSKRKAIVDTEDVSSTPQPAKRSDGGSTTASIFANSFSNSRTSEAGETTGAESPKKIDAPSFKPATPEPAKPSLFSTTPTSSPPKPLFPTPAATKETSSSGSAPSHAPPVFKPTFSAPTSSTPPANPFVLKPSGGHDATQASAPLAIPKFGSGNTNFFEQFKAQSEKEAEKEKAKRKDEDFDSDEDDEAEWERKDAENQRKKQEAILAQQSKRPKYIPGQGFSFEEDNSTDGEKSDASAASSMASNSVFDTKSTSFGKSSNIFGHLSATPSESGENEHDDANDTEEASESGDDAARESSFAPTEDLDASNTGSKSNGVAGSSTPESSDEGDFTKALKKSKQTDSSGKIADATTDQGSGSRSLFDRVQYDQEGKPKRQEDDGKTVSSLLGSSKYASSFNSAGSTPNPFASMSQTQSNKSDESAPSKPAPSNVFGSSTIAANPFGTPSSGASTPSIFGSSTTKPASDNTWKLNTPIKFATDPPSTTGSSTKSTTESAPESGSSQPFSALFGPAAAGSKSGSGAQQPLGFSFGGPSQPSSSFLTPSALTSATPSRASTPGMASDTGAEESADGDAAEALPQVDLARGGAGEENEDVLFESRSRALKLIKEENKGWDTQGIGITRILKDRTTSRARILIRAEPSGNVVLNAALQKEITYKAQGTSVQFLVPKADGPPEMWAVRLKVGMAEKLAAAMEESKS</sequence>
<feature type="compositionally biased region" description="Low complexity" evidence="1">
    <location>
        <begin position="825"/>
        <end position="836"/>
    </location>
</feature>
<feature type="compositionally biased region" description="Polar residues" evidence="1">
    <location>
        <begin position="370"/>
        <end position="391"/>
    </location>
</feature>
<dbReference type="Gene3D" id="2.30.29.30">
    <property type="entry name" value="Pleckstrin-homology domain (PH domain)/Phosphotyrosine-binding domain (PTB)"/>
    <property type="match status" value="1"/>
</dbReference>
<organism evidence="3 4">
    <name type="scientific">Aspergillus calidoustus</name>
    <dbReference type="NCBI Taxonomy" id="454130"/>
    <lineage>
        <taxon>Eukaryota</taxon>
        <taxon>Fungi</taxon>
        <taxon>Dikarya</taxon>
        <taxon>Ascomycota</taxon>
        <taxon>Pezizomycotina</taxon>
        <taxon>Eurotiomycetes</taxon>
        <taxon>Eurotiomycetidae</taxon>
        <taxon>Eurotiales</taxon>
        <taxon>Aspergillaceae</taxon>
        <taxon>Aspergillus</taxon>
        <taxon>Aspergillus subgen. Nidulantes</taxon>
    </lineage>
</organism>
<feature type="compositionally biased region" description="Polar residues" evidence="1">
    <location>
        <begin position="568"/>
        <end position="586"/>
    </location>
</feature>
<feature type="compositionally biased region" description="Polar residues" evidence="1">
    <location>
        <begin position="204"/>
        <end position="239"/>
    </location>
</feature>
<dbReference type="OMA" id="AFGNMFS"/>
<dbReference type="CDD" id="cd13170">
    <property type="entry name" value="RanBD_NUP50"/>
    <property type="match status" value="1"/>
</dbReference>
<feature type="compositionally biased region" description="Polar residues" evidence="1">
    <location>
        <begin position="1144"/>
        <end position="1183"/>
    </location>
</feature>
<feature type="compositionally biased region" description="Polar residues" evidence="1">
    <location>
        <begin position="249"/>
        <end position="265"/>
    </location>
</feature>
<dbReference type="PANTHER" id="PTHR38697">
    <property type="entry name" value="NUCLEAR PORE COMPLEX PROTEIN SIMILAR TO S. CEREVISIAE NUP2 (EUROFUNG)"/>
    <property type="match status" value="1"/>
</dbReference>
<feature type="compositionally biased region" description="Polar residues" evidence="1">
    <location>
        <begin position="1254"/>
        <end position="1267"/>
    </location>
</feature>
<dbReference type="InterPro" id="IPR000156">
    <property type="entry name" value="Ran_bind_dom"/>
</dbReference>
<dbReference type="PANTHER" id="PTHR38697:SF1">
    <property type="entry name" value="NUCLEAR PORE COMPLEX PROTEIN SIMILAR TO S. CEREVISIAE NUP2 (EUROFUNG)"/>
    <property type="match status" value="1"/>
</dbReference>
<dbReference type="OrthoDB" id="185618at2759"/>
<feature type="compositionally biased region" description="Low complexity" evidence="1">
    <location>
        <begin position="52"/>
        <end position="69"/>
    </location>
</feature>
<feature type="compositionally biased region" description="Low complexity" evidence="1">
    <location>
        <begin position="950"/>
        <end position="960"/>
    </location>
</feature>
<feature type="compositionally biased region" description="Polar residues" evidence="1">
    <location>
        <begin position="273"/>
        <end position="286"/>
    </location>
</feature>
<dbReference type="STRING" id="454130.A0A0U5GNE4"/>
<dbReference type="SMART" id="SM00160">
    <property type="entry name" value="RanBD"/>
    <property type="match status" value="1"/>
</dbReference>
<feature type="region of interest" description="Disordered" evidence="1">
    <location>
        <begin position="1"/>
        <end position="604"/>
    </location>
</feature>
<feature type="compositionally biased region" description="Low complexity" evidence="1">
    <location>
        <begin position="1222"/>
        <end position="1253"/>
    </location>
</feature>
<feature type="compositionally biased region" description="Basic and acidic residues" evidence="1">
    <location>
        <begin position="1075"/>
        <end position="1095"/>
    </location>
</feature>
<feature type="compositionally biased region" description="Low complexity" evidence="1">
    <location>
        <begin position="1195"/>
        <end position="1207"/>
    </location>
</feature>
<dbReference type="PROSITE" id="PS50196">
    <property type="entry name" value="RANBD1"/>
    <property type="match status" value="1"/>
</dbReference>
<name>A0A0U5GNE4_ASPCI</name>
<feature type="compositionally biased region" description="Polar residues" evidence="1">
    <location>
        <begin position="689"/>
        <end position="703"/>
    </location>
</feature>
<evidence type="ECO:0000313" key="4">
    <source>
        <dbReference type="Proteomes" id="UP000054771"/>
    </source>
</evidence>
<feature type="compositionally biased region" description="Polar residues" evidence="1">
    <location>
        <begin position="1208"/>
        <end position="1217"/>
    </location>
</feature>
<accession>A0A0U5GNE4</accession>
<feature type="region of interest" description="Disordered" evidence="1">
    <location>
        <begin position="662"/>
        <end position="1285"/>
    </location>
</feature>
<evidence type="ECO:0000256" key="1">
    <source>
        <dbReference type="SAM" id="MobiDB-lite"/>
    </source>
</evidence>
<reference evidence="4" key="1">
    <citation type="journal article" date="2016" name="Genome Announc.">
        <title>Draft genome sequences of fungus Aspergillus calidoustus.</title>
        <authorList>
            <person name="Horn F."/>
            <person name="Linde J."/>
            <person name="Mattern D.J."/>
            <person name="Walther G."/>
            <person name="Guthke R."/>
            <person name="Scherlach K."/>
            <person name="Martin K."/>
            <person name="Brakhage A.A."/>
            <person name="Petzke L."/>
            <person name="Valiante V."/>
        </authorList>
    </citation>
    <scope>NUCLEOTIDE SEQUENCE [LARGE SCALE GENOMIC DNA]</scope>
    <source>
        <strain evidence="4">SF006504</strain>
    </source>
</reference>